<name>A0AAV4ATJ3_9GAST</name>
<protein>
    <submittedName>
        <fullName evidence="1">Uncharacterized protein</fullName>
    </submittedName>
</protein>
<organism evidence="1 2">
    <name type="scientific">Plakobranchus ocellatus</name>
    <dbReference type="NCBI Taxonomy" id="259542"/>
    <lineage>
        <taxon>Eukaryota</taxon>
        <taxon>Metazoa</taxon>
        <taxon>Spiralia</taxon>
        <taxon>Lophotrochozoa</taxon>
        <taxon>Mollusca</taxon>
        <taxon>Gastropoda</taxon>
        <taxon>Heterobranchia</taxon>
        <taxon>Euthyneura</taxon>
        <taxon>Panpulmonata</taxon>
        <taxon>Sacoglossa</taxon>
        <taxon>Placobranchoidea</taxon>
        <taxon>Plakobranchidae</taxon>
        <taxon>Plakobranchus</taxon>
    </lineage>
</organism>
<proteinExistence type="predicted"/>
<evidence type="ECO:0000313" key="2">
    <source>
        <dbReference type="Proteomes" id="UP000735302"/>
    </source>
</evidence>
<sequence length="88" mass="9694">MYGKANITQNAGRRCDKLTCTFISSATTERTYTSIRSLNLVSFHQNITARGGGGRRWLSGYRVRPEVCRDPSVAGSSPATNALAWRRA</sequence>
<keyword evidence="2" id="KW-1185">Reference proteome</keyword>
<dbReference type="EMBL" id="BLXT01004219">
    <property type="protein sequence ID" value="GFO11119.1"/>
    <property type="molecule type" value="Genomic_DNA"/>
</dbReference>
<dbReference type="AlphaFoldDB" id="A0AAV4ATJ3"/>
<accession>A0AAV4ATJ3</accession>
<reference evidence="1 2" key="1">
    <citation type="journal article" date="2021" name="Elife">
        <title>Chloroplast acquisition without the gene transfer in kleptoplastic sea slugs, Plakobranchus ocellatus.</title>
        <authorList>
            <person name="Maeda T."/>
            <person name="Takahashi S."/>
            <person name="Yoshida T."/>
            <person name="Shimamura S."/>
            <person name="Takaki Y."/>
            <person name="Nagai Y."/>
            <person name="Toyoda A."/>
            <person name="Suzuki Y."/>
            <person name="Arimoto A."/>
            <person name="Ishii H."/>
            <person name="Satoh N."/>
            <person name="Nishiyama T."/>
            <person name="Hasebe M."/>
            <person name="Maruyama T."/>
            <person name="Minagawa J."/>
            <person name="Obokata J."/>
            <person name="Shigenobu S."/>
        </authorList>
    </citation>
    <scope>NUCLEOTIDE SEQUENCE [LARGE SCALE GENOMIC DNA]</scope>
</reference>
<dbReference type="Proteomes" id="UP000735302">
    <property type="component" value="Unassembled WGS sequence"/>
</dbReference>
<comment type="caution">
    <text evidence="1">The sequence shown here is derived from an EMBL/GenBank/DDBJ whole genome shotgun (WGS) entry which is preliminary data.</text>
</comment>
<evidence type="ECO:0000313" key="1">
    <source>
        <dbReference type="EMBL" id="GFO11119.1"/>
    </source>
</evidence>
<gene>
    <name evidence="1" type="ORF">PoB_003762400</name>
</gene>